<proteinExistence type="predicted"/>
<organism evidence="4 5">
    <name type="scientific">Caecibacteroides pullorum</name>
    <dbReference type="NCBI Taxonomy" id="2725562"/>
    <lineage>
        <taxon>Bacteria</taxon>
        <taxon>Pseudomonadati</taxon>
        <taxon>Bacteroidota</taxon>
        <taxon>Bacteroidia</taxon>
        <taxon>Bacteroidales</taxon>
        <taxon>Bacteroidaceae</taxon>
        <taxon>Caecibacteroides</taxon>
    </lineage>
</organism>
<dbReference type="SUPFAM" id="SSF48452">
    <property type="entry name" value="TPR-like"/>
    <property type="match status" value="1"/>
</dbReference>
<feature type="domain" description="CHAT" evidence="3">
    <location>
        <begin position="1149"/>
        <end position="1478"/>
    </location>
</feature>
<evidence type="ECO:0000256" key="1">
    <source>
        <dbReference type="PROSITE-ProRule" id="PRU00339"/>
    </source>
</evidence>
<gene>
    <name evidence="4" type="ORF">H6D15_02145</name>
</gene>
<dbReference type="EMBL" id="JACJMO010000002">
    <property type="protein sequence ID" value="MBM6856416.1"/>
    <property type="molecule type" value="Genomic_DNA"/>
</dbReference>
<feature type="chain" id="PRO_5041417181" evidence="2">
    <location>
        <begin position="24"/>
        <end position="1482"/>
    </location>
</feature>
<keyword evidence="5" id="KW-1185">Reference proteome</keyword>
<evidence type="ECO:0000313" key="4">
    <source>
        <dbReference type="EMBL" id="MBM6856416.1"/>
    </source>
</evidence>
<evidence type="ECO:0000256" key="2">
    <source>
        <dbReference type="SAM" id="SignalP"/>
    </source>
</evidence>
<evidence type="ECO:0000259" key="3">
    <source>
        <dbReference type="Pfam" id="PF12770"/>
    </source>
</evidence>
<protein>
    <submittedName>
        <fullName evidence="4">CHAT domain-containing protein</fullName>
    </submittedName>
</protein>
<feature type="repeat" description="TPR" evidence="1">
    <location>
        <begin position="865"/>
        <end position="898"/>
    </location>
</feature>
<dbReference type="RefSeq" id="WP_204970929.1">
    <property type="nucleotide sequence ID" value="NZ_JAAZTS010000002.1"/>
</dbReference>
<name>A0AA40ZRC6_9BACT</name>
<dbReference type="PROSITE" id="PS50005">
    <property type="entry name" value="TPR"/>
    <property type="match status" value="1"/>
</dbReference>
<comment type="caution">
    <text evidence="4">The sequence shown here is derived from an EMBL/GenBank/DDBJ whole genome shotgun (WGS) entry which is preliminary data.</text>
</comment>
<sequence>MKRTALQWIMVAVLLVLGQAVQAQSAYDWIETHRKWMSEHYPKGEELSKEALLKEAAFAVLDGLREPEAKALLRVAEKWVPQLGAYLDWLESGQVDEKYAILLGTLKGVADAAEEQLGREHVVTGWCRYLYLSQLVNMEDVVKPTDELIGVLQQAVKQKPDRETKALLCIVKLSQFTNRMRNNLVDDPRDYEDVLRTEQEALALYPADDKTVDHTRAFLYFTLAQVKSSMSQVDELKLAQERVGGIENTPYKSLANGTISNVGFYFEKAVLLYRQLYSEGHPELVMIRRCQLNFEINSQLLNEELEEACRTAKLYADTYYSSESSESLLARLDWWMARWKSGMKNHDAIFCSQMVEGFKRYLGEDNSYYLNMLTNVVLIAVYDYPFGADRLLDEWDQTVERVYAGQPLKRAYMLYGLYSSVRDRQPEKAKARLEEAYALYREYYDGSLLSMIFGRLIVWESYTVIGDMNLTQEIQAYVCEAARACFGKESPVSLNEELFQLIVCQNEVEKEEQVRAAYPQLIERMRKQGADYQVAMANYAEFLFGIRDYRLAEEQYALLVENATEEDPCAQRANFLLRLAYIRELMNKDSRDCDRLFEEGKKLLVRGKEEPDVWMENYQTAAQYLIERGRYQEAVTILDEGIDLCLERNGDNIYDMQYLGMFTLKIQLMYSGLNEMVEAKQLMVEQMEKMFRNKDVPGSLPLLDYLWGCYYLVKGENAYDMVQRNEFLMPLLQVSQMLYAQNGQDPLFMMNYVTPLLIEFLDIATQSMVWTKNMDVDALHENDRAVYEKQMKYLKGMFPNVKEIFGQLEQIFREQDKNFSKNVTYRNLVRSQILYYQHMEYNEAERDRCLLAYRELVEQQETDDWDAWFDLGDLYWGMDKKQEAVPFYEKAYEQLNSSPRVTVNDKLKGIVRLCNTYVEERKWKEMVVPARAFYANVKEMMDGNFQLMTESEQNNFMDTYRDPAMWLTCLLEQMPEELAAEVYDAVLYRTGMQLRSQRQTRMAILASKDTALIRLVEQMNRLQLERKNFKVDYGVLGLAFNEQMRSMGQLNYEIDALERQLIERSEPYRRRYATEASWHQIREKLKNDEAAIEFVFSREYIMALVLKKNSRKPIPVRLGKNEELMKGLQALDAKTSARMAVKLYNERALDLYALLWAPLEPYLKGVRTVYYATPGILNNLSFAAFATPDGGYLIDKYDLCPLTTTAMLLRPQSDERPQSALLMGNIFYSEKQRLLAGTTNAEQVRGTVDDFGIDDFEERGVSKDHFKYLPFTNREVEDITAELGRNNWNMEDITVKKGMEASEQALKELAATGPAVIHLATHGFFVANRKQALDIPFFQNREPDYAMYRAGVALANAEAAWCGKGTDTGENDGILTADEVSRLNLQHTQLVVLSACETALGNYSYEGVFGLPRGFKQAGVRSLLVSLWSVNDHSTSLLMSAFYRYWLEGLSKREALRKATDEVRKVYPQPFYWAPFVLLDAN</sequence>
<dbReference type="InterPro" id="IPR019734">
    <property type="entry name" value="TPR_rpt"/>
</dbReference>
<accession>A0AA40ZRC6</accession>
<dbReference type="InterPro" id="IPR024983">
    <property type="entry name" value="CHAT_dom"/>
</dbReference>
<evidence type="ECO:0000313" key="5">
    <source>
        <dbReference type="Proteomes" id="UP000698924"/>
    </source>
</evidence>
<keyword evidence="1" id="KW-0802">TPR repeat</keyword>
<dbReference type="InterPro" id="IPR011990">
    <property type="entry name" value="TPR-like_helical_dom_sf"/>
</dbReference>
<dbReference type="Proteomes" id="UP000698924">
    <property type="component" value="Unassembled WGS sequence"/>
</dbReference>
<keyword evidence="2" id="KW-0732">Signal</keyword>
<dbReference type="Gene3D" id="1.25.40.10">
    <property type="entry name" value="Tetratricopeptide repeat domain"/>
    <property type="match status" value="1"/>
</dbReference>
<dbReference type="Pfam" id="PF12770">
    <property type="entry name" value="CHAT"/>
    <property type="match status" value="1"/>
</dbReference>
<reference evidence="4 5" key="1">
    <citation type="journal article" date="2021" name="Sci. Rep.">
        <title>The distribution of antibiotic resistance genes in chicken gut microbiota commensals.</title>
        <authorList>
            <person name="Juricova H."/>
            <person name="Matiasovicova J."/>
            <person name="Kubasova T."/>
            <person name="Cejkova D."/>
            <person name="Rychlik I."/>
        </authorList>
    </citation>
    <scope>NUCLEOTIDE SEQUENCE [LARGE SCALE GENOMIC DNA]</scope>
    <source>
        <strain evidence="4 5">An421</strain>
    </source>
</reference>
<feature type="signal peptide" evidence="2">
    <location>
        <begin position="1"/>
        <end position="23"/>
    </location>
</feature>
<dbReference type="PANTHER" id="PTHR10098">
    <property type="entry name" value="RAPSYN-RELATED"/>
    <property type="match status" value="1"/>
</dbReference>
<dbReference type="PANTHER" id="PTHR10098:SF108">
    <property type="entry name" value="TETRATRICOPEPTIDE REPEAT PROTEIN 28"/>
    <property type="match status" value="1"/>
</dbReference>